<protein>
    <recommendedName>
        <fullName evidence="4">Anthranilate synthase component 2</fullName>
        <ecNumber evidence="3">4.1.3.27</ecNumber>
    </recommendedName>
    <alternativeName>
        <fullName evidence="7">Anthranilate synthase, glutamine amidotransferase component</fullName>
    </alternativeName>
</protein>
<feature type="domain" description="Glutamine amidotransferase" evidence="8">
    <location>
        <begin position="3"/>
        <end position="186"/>
    </location>
</feature>
<keyword evidence="9" id="KW-0150">Chloroplast</keyword>
<keyword evidence="5" id="KW-0822">Tryptophan biosynthesis</keyword>
<dbReference type="NCBIfam" id="TIGR00566">
    <property type="entry name" value="trpG_papA"/>
    <property type="match status" value="1"/>
</dbReference>
<dbReference type="Gene3D" id="3.40.50.880">
    <property type="match status" value="1"/>
</dbReference>
<keyword evidence="5" id="KW-0028">Amino-acid biosynthesis</keyword>
<dbReference type="InterPro" id="IPR029062">
    <property type="entry name" value="Class_I_gatase-like"/>
</dbReference>
<evidence type="ECO:0000256" key="2">
    <source>
        <dbReference type="ARBA" id="ARBA00011743"/>
    </source>
</evidence>
<evidence type="ECO:0000259" key="8">
    <source>
        <dbReference type="Pfam" id="PF00117"/>
    </source>
</evidence>
<keyword evidence="6" id="KW-0315">Glutamine amidotransferase</keyword>
<evidence type="ECO:0000256" key="1">
    <source>
        <dbReference type="ARBA" id="ARBA00004873"/>
    </source>
</evidence>
<comment type="pathway">
    <text evidence="1">Amino-acid biosynthesis; L-tryptophan biosynthesis; L-tryptophan from chorismate: step 1/5.</text>
</comment>
<evidence type="ECO:0000256" key="3">
    <source>
        <dbReference type="ARBA" id="ARBA00012266"/>
    </source>
</evidence>
<dbReference type="PANTHER" id="PTHR43418">
    <property type="entry name" value="MULTIFUNCTIONAL TRYPTOPHAN BIOSYNTHESIS PROTEIN-RELATED"/>
    <property type="match status" value="1"/>
</dbReference>
<dbReference type="Pfam" id="PF00117">
    <property type="entry name" value="GATase"/>
    <property type="match status" value="1"/>
</dbReference>
<gene>
    <name evidence="9" type="primary">trpG</name>
</gene>
<reference evidence="9" key="1">
    <citation type="journal article" date="2017" name="J. Phycol.">
        <title>Analysis of chloroplast genomes and a supermatrix inform reclassification of the Rhodomelaceae (Rhodophyta).</title>
        <authorList>
            <person name="Diaz-Tapia P."/>
            <person name="Maggs C.A."/>
            <person name="West J.A."/>
            <person name="Verbruggen H."/>
        </authorList>
    </citation>
    <scope>NUCLEOTIDE SEQUENCE</scope>
    <source>
        <strain evidence="9">PD1540</strain>
    </source>
</reference>
<dbReference type="PANTHER" id="PTHR43418:SF4">
    <property type="entry name" value="MULTIFUNCTIONAL TRYPTOPHAN BIOSYNTHESIS PROTEIN"/>
    <property type="match status" value="1"/>
</dbReference>
<dbReference type="InterPro" id="IPR006221">
    <property type="entry name" value="TrpG/PapA_dom"/>
</dbReference>
<dbReference type="GO" id="GO:0000162">
    <property type="term" value="P:L-tryptophan biosynthetic process"/>
    <property type="evidence" value="ECO:0007669"/>
    <property type="project" value="UniProtKB-KW"/>
</dbReference>
<keyword evidence="9" id="KW-0934">Plastid</keyword>
<dbReference type="InterPro" id="IPR017926">
    <property type="entry name" value="GATASE"/>
</dbReference>
<dbReference type="FunFam" id="3.40.50.880:FF:000003">
    <property type="entry name" value="Anthranilate synthase component II"/>
    <property type="match status" value="1"/>
</dbReference>
<comment type="subunit">
    <text evidence="2">Tetramer of two components I and two components II.</text>
</comment>
<name>A0A1Z1MPW7_KUECA</name>
<evidence type="ECO:0000256" key="5">
    <source>
        <dbReference type="ARBA" id="ARBA00022822"/>
    </source>
</evidence>
<dbReference type="EMBL" id="MF101449">
    <property type="protein sequence ID" value="ARW67794.1"/>
    <property type="molecule type" value="Genomic_DNA"/>
</dbReference>
<dbReference type="GO" id="GO:0005829">
    <property type="term" value="C:cytosol"/>
    <property type="evidence" value="ECO:0007669"/>
    <property type="project" value="TreeGrafter"/>
</dbReference>
<proteinExistence type="predicted"/>
<dbReference type="InterPro" id="IPR050472">
    <property type="entry name" value="Anth_synth/Amidotransfase"/>
</dbReference>
<evidence type="ECO:0000313" key="9">
    <source>
        <dbReference type="EMBL" id="ARW67794.1"/>
    </source>
</evidence>
<evidence type="ECO:0000256" key="7">
    <source>
        <dbReference type="ARBA" id="ARBA00082672"/>
    </source>
</evidence>
<dbReference type="EC" id="4.1.3.27" evidence="3"/>
<dbReference type="GeneID" id="33361168"/>
<dbReference type="GO" id="GO:0004049">
    <property type="term" value="F:anthranilate synthase activity"/>
    <property type="evidence" value="ECO:0007669"/>
    <property type="project" value="UniProtKB-EC"/>
</dbReference>
<evidence type="ECO:0000256" key="4">
    <source>
        <dbReference type="ARBA" id="ARBA00020654"/>
    </source>
</evidence>
<dbReference type="PRINTS" id="PR00097">
    <property type="entry name" value="ANTSNTHASEII"/>
</dbReference>
<evidence type="ECO:0000256" key="6">
    <source>
        <dbReference type="ARBA" id="ARBA00022962"/>
    </source>
</evidence>
<dbReference type="SUPFAM" id="SSF52317">
    <property type="entry name" value="Class I glutamine amidotransferase-like"/>
    <property type="match status" value="1"/>
</dbReference>
<dbReference type="RefSeq" id="YP_009398608.1">
    <property type="nucleotide sequence ID" value="NC_035293.1"/>
</dbReference>
<dbReference type="PRINTS" id="PR00096">
    <property type="entry name" value="GATASE"/>
</dbReference>
<accession>A0A1Z1MPW7</accession>
<organism evidence="9">
    <name type="scientific">Kuetzingia canaliculata</name>
    <name type="common">Red alga</name>
    <name type="synonym">Rytiphlaea canaliculata</name>
    <dbReference type="NCBI Taxonomy" id="228262"/>
    <lineage>
        <taxon>Eukaryota</taxon>
        <taxon>Rhodophyta</taxon>
        <taxon>Florideophyceae</taxon>
        <taxon>Rhodymeniophycidae</taxon>
        <taxon>Ceramiales</taxon>
        <taxon>Rhodomelaceae</taxon>
        <taxon>Amansieae</taxon>
        <taxon>Kuetzingia</taxon>
    </lineage>
</organism>
<dbReference type="CDD" id="cd01743">
    <property type="entry name" value="GATase1_Anthranilate_Synthase"/>
    <property type="match status" value="1"/>
</dbReference>
<dbReference type="AlphaFoldDB" id="A0A1Z1MPW7"/>
<dbReference type="PRINTS" id="PR00099">
    <property type="entry name" value="CPSGATASE"/>
</dbReference>
<geneLocation type="chloroplast" evidence="9"/>
<dbReference type="PROSITE" id="PS51273">
    <property type="entry name" value="GATASE_TYPE_1"/>
    <property type="match status" value="1"/>
</dbReference>
<keyword evidence="5" id="KW-0057">Aromatic amino acid biosynthesis</keyword>
<sequence>MILIIDNYDSFTQNLRQYVGELGHSVLVARNDNISISQIENINPTHIIISPGPGRPENSGACLNIIKEYANKKPILGICLGHQNIGYVFGGQIIQLNKPIHGKVSHIKHDETDIFKNISNPFKASRYHSLIIDKYKLPKDLDITAWTSNGIIMGCRHKIYKKLRGIQFHPESLWTQEGKNILKNFLSL</sequence>